<dbReference type="AlphaFoldDB" id="A0AAI8GAV3"/>
<protein>
    <submittedName>
        <fullName evidence="3">Helix-turn-helix transcriptional regulator</fullName>
    </submittedName>
</protein>
<evidence type="ECO:0000313" key="3">
    <source>
        <dbReference type="EMBL" id="AMO19830.1"/>
    </source>
</evidence>
<dbReference type="Proteomes" id="UP000304840">
    <property type="component" value="Chromosome"/>
</dbReference>
<name>A0AAI8GAV3_9FLAO</name>
<dbReference type="Pfam" id="PF01381">
    <property type="entry name" value="HTH_3"/>
    <property type="match status" value="1"/>
</dbReference>
<dbReference type="PROSITE" id="PS50943">
    <property type="entry name" value="HTH_CROC1"/>
    <property type="match status" value="1"/>
</dbReference>
<dbReference type="Gene3D" id="1.10.260.40">
    <property type="entry name" value="lambda repressor-like DNA-binding domains"/>
    <property type="match status" value="1"/>
</dbReference>
<reference evidence="3 4" key="2">
    <citation type="submission" date="2019-05" db="EMBL/GenBank/DDBJ databases">
        <authorList>
            <person name="Ravantti J.J."/>
        </authorList>
    </citation>
    <scope>NUCLEOTIDE SEQUENCE [LARGE SCALE GENOMIC DNA]</scope>
    <source>
        <strain evidence="3 4">B185</strain>
    </source>
</reference>
<reference evidence="4" key="1">
    <citation type="submission" date="2016-03" db="EMBL/GenBank/DDBJ databases">
        <title>Flavobacterium columnare strain B185, complete genome.</title>
        <authorList>
            <person name="Sundberg L.-R."/>
            <person name="Papponen P."/>
            <person name="Laanto E."/>
        </authorList>
    </citation>
    <scope>NUCLEOTIDE SEQUENCE [LARGE SCALE GENOMIC DNA]</scope>
    <source>
        <strain evidence="4">B185</strain>
    </source>
</reference>
<dbReference type="EMBL" id="CP010992">
    <property type="protein sequence ID" value="AMO19830.1"/>
    <property type="molecule type" value="Genomic_DNA"/>
</dbReference>
<evidence type="ECO:0000313" key="4">
    <source>
        <dbReference type="Proteomes" id="UP000304840"/>
    </source>
</evidence>
<dbReference type="SMART" id="SM00530">
    <property type="entry name" value="HTH_XRE"/>
    <property type="match status" value="1"/>
</dbReference>
<dbReference type="CDD" id="cd00093">
    <property type="entry name" value="HTH_XRE"/>
    <property type="match status" value="1"/>
</dbReference>
<dbReference type="RefSeq" id="WP_014165380.1">
    <property type="nucleotide sequence ID" value="NZ_CP010992.1"/>
</dbReference>
<sequence>MLKLDKSIRKSMTPEELKIARKRKGLTQKEVADLIGVSFQTYNGYENGKKIPTTKYQILENVLYSFNQVNEPSAIYFTENGHDKTIKHLNELIVQREEILKILNPNSLDYYHNLEMIQMYKDRIKYINVAKQEGRK</sequence>
<proteinExistence type="predicted"/>
<keyword evidence="1" id="KW-0238">DNA-binding</keyword>
<dbReference type="PANTHER" id="PTHR46558">
    <property type="entry name" value="TRACRIPTIONAL REGULATORY PROTEIN-RELATED-RELATED"/>
    <property type="match status" value="1"/>
</dbReference>
<accession>A0AAI8GAV3</accession>
<dbReference type="SUPFAM" id="SSF47413">
    <property type="entry name" value="lambda repressor-like DNA-binding domains"/>
    <property type="match status" value="1"/>
</dbReference>
<dbReference type="GeneID" id="60759458"/>
<gene>
    <name evidence="3" type="ORF">UN65_05245</name>
</gene>
<dbReference type="InterPro" id="IPR010982">
    <property type="entry name" value="Lambda_DNA-bd_dom_sf"/>
</dbReference>
<evidence type="ECO:0000259" key="2">
    <source>
        <dbReference type="PROSITE" id="PS50943"/>
    </source>
</evidence>
<organism evidence="3 4">
    <name type="scientific">Flavobacterium columnare</name>
    <dbReference type="NCBI Taxonomy" id="996"/>
    <lineage>
        <taxon>Bacteria</taxon>
        <taxon>Pseudomonadati</taxon>
        <taxon>Bacteroidota</taxon>
        <taxon>Flavobacteriia</taxon>
        <taxon>Flavobacteriales</taxon>
        <taxon>Flavobacteriaceae</taxon>
        <taxon>Flavobacterium</taxon>
    </lineage>
</organism>
<dbReference type="GO" id="GO:0003677">
    <property type="term" value="F:DNA binding"/>
    <property type="evidence" value="ECO:0007669"/>
    <property type="project" value="UniProtKB-KW"/>
</dbReference>
<dbReference type="PANTHER" id="PTHR46558:SF11">
    <property type="entry name" value="HTH-TYPE TRANSCRIPTIONAL REGULATOR XRE"/>
    <property type="match status" value="1"/>
</dbReference>
<feature type="domain" description="HTH cro/C1-type" evidence="2">
    <location>
        <begin position="17"/>
        <end position="69"/>
    </location>
</feature>
<evidence type="ECO:0000256" key="1">
    <source>
        <dbReference type="ARBA" id="ARBA00023125"/>
    </source>
</evidence>
<dbReference type="InterPro" id="IPR001387">
    <property type="entry name" value="Cro/C1-type_HTH"/>
</dbReference>